<feature type="compositionally biased region" description="Low complexity" evidence="1">
    <location>
        <begin position="197"/>
        <end position="209"/>
    </location>
</feature>
<evidence type="ECO:0000256" key="1">
    <source>
        <dbReference type="SAM" id="MobiDB-lite"/>
    </source>
</evidence>
<reference evidence="2" key="1">
    <citation type="submission" date="2019-03" db="EMBL/GenBank/DDBJ databases">
        <title>Long read genome sequence of the mycoparasitic Pythium oligandrum ATCC 38472 isolated from sugarbeet rhizosphere.</title>
        <authorList>
            <person name="Gaulin E."/>
        </authorList>
    </citation>
    <scope>NUCLEOTIDE SEQUENCE</scope>
    <source>
        <strain evidence="2">ATCC 38472_TT</strain>
    </source>
</reference>
<dbReference type="AlphaFoldDB" id="A0A8K1C2U0"/>
<dbReference type="EMBL" id="SPLM01000148">
    <property type="protein sequence ID" value="TMW55384.1"/>
    <property type="molecule type" value="Genomic_DNA"/>
</dbReference>
<feature type="region of interest" description="Disordered" evidence="1">
    <location>
        <begin position="534"/>
        <end position="570"/>
    </location>
</feature>
<gene>
    <name evidence="2" type="ORF">Poli38472_013275</name>
</gene>
<dbReference type="OrthoDB" id="167051at2759"/>
<accession>A0A8K1C2U0</accession>
<sequence length="611" mass="67850">MSQQAKDIYSGLKKKIIASSPSMSSSGGRRSGSFSLLGSFSISNASTSSEGGRASSSSLNAKGYADADLTAAAAAAAEEMYGEKKKERRPSFSFSSWKEKHRAKKQAKEEAAAAAIAAGTARPPQHERSGRFSTRSVSSSISENGSFRSQSESGSYYSQSESSYYTQSESSHRSHNESYRSSEGGYGYSNQRNHPTRVSSSNRSPRGSLGSRGGVHTPRHAPEKQTPPPPPPPPSAQRYPPQQQQQYQLQPRPRSNTGSSTSSTQSASSRTRTLSSVNPPGQPNSFLNTNSSSYSFSARRQEKTRTANQASTMIVDDVATIVKPRRARPIPRPQPTWDSSDTDEDADSFEDSQQPRTRGFSRRSVSMDFMEPQQPTHLISKIWRKLPIQARLYGGKGSIDLDLEKDRTSFSRSSATKHLRQQQKEYNIPTSPLPDESNIFGDKHIRFSHRLTYYPNSGPYVALESYDDVLVRVCQFGAHDQRRTAVKVQEFLERSMSYLRGTTSRRGLKISISNEEIKMWRRLARHNWAEEEITRIDGNPPKANNRRRSGSSVTEEETDEDDTPVVPSPDKLQRLVEVANFCLGGGDSLFTSDDVEELVTLELLVEEDGWI</sequence>
<feature type="region of interest" description="Disordered" evidence="1">
    <location>
        <begin position="75"/>
        <end position="312"/>
    </location>
</feature>
<evidence type="ECO:0000313" key="3">
    <source>
        <dbReference type="Proteomes" id="UP000794436"/>
    </source>
</evidence>
<keyword evidence="3" id="KW-1185">Reference proteome</keyword>
<feature type="compositionally biased region" description="Low complexity" evidence="1">
    <location>
        <begin position="131"/>
        <end position="142"/>
    </location>
</feature>
<comment type="caution">
    <text evidence="2">The sequence shown here is derived from an EMBL/GenBank/DDBJ whole genome shotgun (WGS) entry which is preliminary data.</text>
</comment>
<name>A0A8K1C2U0_PYTOL</name>
<feature type="compositionally biased region" description="Basic and acidic residues" evidence="1">
    <location>
        <begin position="170"/>
        <end position="180"/>
    </location>
</feature>
<feature type="compositionally biased region" description="Low complexity" evidence="1">
    <location>
        <begin position="112"/>
        <end position="121"/>
    </location>
</feature>
<feature type="region of interest" description="Disordered" evidence="1">
    <location>
        <begin position="412"/>
        <end position="435"/>
    </location>
</feature>
<feature type="compositionally biased region" description="Acidic residues" evidence="1">
    <location>
        <begin position="554"/>
        <end position="563"/>
    </location>
</feature>
<feature type="compositionally biased region" description="Pro residues" evidence="1">
    <location>
        <begin position="225"/>
        <end position="235"/>
    </location>
</feature>
<feature type="region of interest" description="Disordered" evidence="1">
    <location>
        <begin position="324"/>
        <end position="361"/>
    </location>
</feature>
<dbReference type="Proteomes" id="UP000794436">
    <property type="component" value="Unassembled WGS sequence"/>
</dbReference>
<evidence type="ECO:0000313" key="2">
    <source>
        <dbReference type="EMBL" id="TMW55384.1"/>
    </source>
</evidence>
<protein>
    <submittedName>
        <fullName evidence="2">Uncharacterized protein</fullName>
    </submittedName>
</protein>
<feature type="compositionally biased region" description="Low complexity" evidence="1">
    <location>
        <begin position="236"/>
        <end position="276"/>
    </location>
</feature>
<feature type="compositionally biased region" description="Polar residues" evidence="1">
    <location>
        <begin position="277"/>
        <end position="298"/>
    </location>
</feature>
<feature type="compositionally biased region" description="Acidic residues" evidence="1">
    <location>
        <begin position="340"/>
        <end position="350"/>
    </location>
</feature>
<proteinExistence type="predicted"/>
<feature type="compositionally biased region" description="Low complexity" evidence="1">
    <location>
        <begin position="149"/>
        <end position="169"/>
    </location>
</feature>
<organism evidence="2 3">
    <name type="scientific">Pythium oligandrum</name>
    <name type="common">Mycoparasitic fungus</name>
    <dbReference type="NCBI Taxonomy" id="41045"/>
    <lineage>
        <taxon>Eukaryota</taxon>
        <taxon>Sar</taxon>
        <taxon>Stramenopiles</taxon>
        <taxon>Oomycota</taxon>
        <taxon>Peronosporomycetes</taxon>
        <taxon>Pythiales</taxon>
        <taxon>Pythiaceae</taxon>
        <taxon>Pythium</taxon>
    </lineage>
</organism>